<dbReference type="GO" id="GO:0003676">
    <property type="term" value="F:nucleic acid binding"/>
    <property type="evidence" value="ECO:0007669"/>
    <property type="project" value="InterPro"/>
</dbReference>
<accession>A0A0D7B525</accession>
<evidence type="ECO:0000313" key="3">
    <source>
        <dbReference type="EMBL" id="KIY65300.1"/>
    </source>
</evidence>
<dbReference type="Pfam" id="PF03184">
    <property type="entry name" value="DDE_1"/>
    <property type="match status" value="1"/>
</dbReference>
<dbReference type="STRING" id="1314674.A0A0D7B525"/>
<feature type="domain" description="DDE-1" evidence="2">
    <location>
        <begin position="653"/>
        <end position="755"/>
    </location>
</feature>
<feature type="region of interest" description="Disordered" evidence="1">
    <location>
        <begin position="266"/>
        <end position="309"/>
    </location>
</feature>
<proteinExistence type="predicted"/>
<protein>
    <recommendedName>
        <fullName evidence="2">DDE-1 domain-containing protein</fullName>
    </recommendedName>
</protein>
<gene>
    <name evidence="3" type="ORF">CYLTODRAFT_379603</name>
</gene>
<dbReference type="InterPro" id="IPR004875">
    <property type="entry name" value="DDE_SF_endonuclease_dom"/>
</dbReference>
<dbReference type="Proteomes" id="UP000054007">
    <property type="component" value="Unassembled WGS sequence"/>
</dbReference>
<dbReference type="OrthoDB" id="3257623at2759"/>
<feature type="compositionally biased region" description="Basic and acidic residues" evidence="1">
    <location>
        <begin position="266"/>
        <end position="291"/>
    </location>
</feature>
<dbReference type="AlphaFoldDB" id="A0A0D7B525"/>
<reference evidence="3 4" key="1">
    <citation type="journal article" date="2015" name="Fungal Genet. Biol.">
        <title>Evolution of novel wood decay mechanisms in Agaricales revealed by the genome sequences of Fistulina hepatica and Cylindrobasidium torrendii.</title>
        <authorList>
            <person name="Floudas D."/>
            <person name="Held B.W."/>
            <person name="Riley R."/>
            <person name="Nagy L.G."/>
            <person name="Koehler G."/>
            <person name="Ransdell A.S."/>
            <person name="Younus H."/>
            <person name="Chow J."/>
            <person name="Chiniquy J."/>
            <person name="Lipzen A."/>
            <person name="Tritt A."/>
            <person name="Sun H."/>
            <person name="Haridas S."/>
            <person name="LaButti K."/>
            <person name="Ohm R.A."/>
            <person name="Kues U."/>
            <person name="Blanchette R.A."/>
            <person name="Grigoriev I.V."/>
            <person name="Minto R.E."/>
            <person name="Hibbett D.S."/>
        </authorList>
    </citation>
    <scope>NUCLEOTIDE SEQUENCE [LARGE SCALE GENOMIC DNA]</scope>
    <source>
        <strain evidence="3 4">FP15055 ss-10</strain>
    </source>
</reference>
<evidence type="ECO:0000256" key="1">
    <source>
        <dbReference type="SAM" id="MobiDB-lite"/>
    </source>
</evidence>
<evidence type="ECO:0000259" key="2">
    <source>
        <dbReference type="Pfam" id="PF03184"/>
    </source>
</evidence>
<evidence type="ECO:0000313" key="4">
    <source>
        <dbReference type="Proteomes" id="UP000054007"/>
    </source>
</evidence>
<dbReference type="EMBL" id="KN880595">
    <property type="protein sequence ID" value="KIY65300.1"/>
    <property type="molecule type" value="Genomic_DNA"/>
</dbReference>
<keyword evidence="4" id="KW-1185">Reference proteome</keyword>
<sequence>MPKGRSTKPPRPSNGPPQQLIGRIDYLRDLFHGLPSTLPDNPDAYSISINAERLEEGGSFAALGHALEITFKTWTNPDIVLMERGDGLEELIRIIKQHLKKMSPLEQEAFSETWLTRLVTAAKNAGARKLVKRKAETGDDAAPDITQAPNKSRRIILDLDDNSEHPLIPSLSTRGTETEPIILDDTDPIAPVVINSDNNMLGIPSPSSVPLPQMPPLLPRFKPAPLPKLGLASTRQMTLGAWRQPESEEDKRARLQKEYSLIADRRDDELSAQADRKQARIEKERAQATERQRRKRQRDRERRAEAEDEVVSVNDALRHGAQAEAATKRAVAELALDVATVSRPGSDWRTRRNGKNGGAVQGQAKYTNYYHPLLWGWIVAAVIQADWSSAKAAKILKDNPVSRALFPHLDKGRIHKWIKRGQKEWTEQTLANVKKGQAVNGSGRAGVLDAYPEVKTEILRILKSYRASKIPILPPLARATMLAIIEVRAPEILTARFQCSERFTRQFLESNLNWAIRKGTRAAAHTPGDWEDQCEATIFRLVYVMKWQGGCRKLVINMDQQGVFLLPNASSTLEEAGSRQVDVQAKDEKRAFTICVSSTADGDFLPFQSVWGGQSARSLPSESAARMQEAKAYGFDFTFAKSETSKRSHFSTLKTMKEYVENIVVPWRDAVLAADPTIARDHPAILLIDAYPVHLSKKFRAFIFNDHPEIILIYIPANCTGVFQPADVGLQRVIKHQLKQELFRFMMEEQRKQVAQGVHPEDFRVPSGIGELRDASVRGLVKVYEFMQTNPGRLLVKKAWQKCSAKGLNLSGDCLTSPDTQKLLAQYLRTHQELHNEIFQRVGVVH</sequence>
<organism evidence="3 4">
    <name type="scientific">Cylindrobasidium torrendii FP15055 ss-10</name>
    <dbReference type="NCBI Taxonomy" id="1314674"/>
    <lineage>
        <taxon>Eukaryota</taxon>
        <taxon>Fungi</taxon>
        <taxon>Dikarya</taxon>
        <taxon>Basidiomycota</taxon>
        <taxon>Agaricomycotina</taxon>
        <taxon>Agaricomycetes</taxon>
        <taxon>Agaricomycetidae</taxon>
        <taxon>Agaricales</taxon>
        <taxon>Marasmiineae</taxon>
        <taxon>Physalacriaceae</taxon>
        <taxon>Cylindrobasidium</taxon>
    </lineage>
</organism>
<feature type="non-terminal residue" evidence="3">
    <location>
        <position position="846"/>
    </location>
</feature>
<name>A0A0D7B525_9AGAR</name>